<dbReference type="InterPro" id="IPR003029">
    <property type="entry name" value="S1_domain"/>
</dbReference>
<evidence type="ECO:0000259" key="8">
    <source>
        <dbReference type="PROSITE" id="PS50126"/>
    </source>
</evidence>
<dbReference type="FunFam" id="3.30.300.20:FF:000005">
    <property type="entry name" value="Transcription termination/antitermination protein NusA"/>
    <property type="match status" value="1"/>
</dbReference>
<dbReference type="GO" id="GO:0000166">
    <property type="term" value="F:nucleotide binding"/>
    <property type="evidence" value="ECO:0007669"/>
    <property type="project" value="InterPro"/>
</dbReference>
<comment type="function">
    <text evidence="7">Participates in both transcription termination and antitermination.</text>
</comment>
<keyword evidence="6 7" id="KW-0804">Transcription</keyword>
<gene>
    <name evidence="7 9" type="primary">nusA</name>
    <name evidence="9" type="ORF">Cva_00188</name>
</gene>
<comment type="subunit">
    <text evidence="7">Monomer. Binds directly to the core enzyme of the DNA-dependent RNA polymerase and to nascent RNA.</text>
</comment>
<dbReference type="PANTHER" id="PTHR22648:SF0">
    <property type="entry name" value="TRANSCRIPTION TERMINATION_ANTITERMINATION PROTEIN NUSA"/>
    <property type="match status" value="1"/>
</dbReference>
<dbReference type="SUPFAM" id="SSF54814">
    <property type="entry name" value="Prokaryotic type KH domain (KH-domain type II)"/>
    <property type="match status" value="2"/>
</dbReference>
<dbReference type="GO" id="GO:0003700">
    <property type="term" value="F:DNA-binding transcription factor activity"/>
    <property type="evidence" value="ECO:0007669"/>
    <property type="project" value="InterPro"/>
</dbReference>
<evidence type="ECO:0000313" key="9">
    <source>
        <dbReference type="EMBL" id="GAO97552.1"/>
    </source>
</evidence>
<dbReference type="Pfam" id="PF14520">
    <property type="entry name" value="HHH_5"/>
    <property type="match status" value="1"/>
</dbReference>
<dbReference type="SMART" id="SM00316">
    <property type="entry name" value="S1"/>
    <property type="match status" value="1"/>
</dbReference>
<dbReference type="SUPFAM" id="SSF69705">
    <property type="entry name" value="Transcription factor NusA, N-terminal domain"/>
    <property type="match status" value="1"/>
</dbReference>
<dbReference type="CDD" id="cd04455">
    <property type="entry name" value="S1_NusA"/>
    <property type="match status" value="1"/>
</dbReference>
<evidence type="ECO:0000256" key="6">
    <source>
        <dbReference type="ARBA" id="ARBA00023163"/>
    </source>
</evidence>
<evidence type="ECO:0000313" key="10">
    <source>
        <dbReference type="Proteomes" id="UP000036771"/>
    </source>
</evidence>
<feature type="domain" description="S1 motif" evidence="8">
    <location>
        <begin position="142"/>
        <end position="206"/>
    </location>
</feature>
<keyword evidence="2 7" id="KW-0963">Cytoplasm</keyword>
<dbReference type="FunFam" id="2.40.50.140:FF:000058">
    <property type="entry name" value="Transcription termination/antitermination protein NusA"/>
    <property type="match status" value="1"/>
</dbReference>
<evidence type="ECO:0000256" key="4">
    <source>
        <dbReference type="ARBA" id="ARBA00022884"/>
    </source>
</evidence>
<organism evidence="9 10">
    <name type="scientific">Caedimonas varicaedens</name>
    <dbReference type="NCBI Taxonomy" id="1629334"/>
    <lineage>
        <taxon>Bacteria</taxon>
        <taxon>Pseudomonadati</taxon>
        <taxon>Pseudomonadota</taxon>
        <taxon>Alphaproteobacteria</taxon>
        <taxon>Holosporales</taxon>
        <taxon>Caedimonadaceae</taxon>
        <taxon>Caedimonas</taxon>
    </lineage>
</organism>
<dbReference type="InterPro" id="IPR010213">
    <property type="entry name" value="TF_NusA"/>
</dbReference>
<evidence type="ECO:0000256" key="7">
    <source>
        <dbReference type="HAMAP-Rule" id="MF_00945"/>
    </source>
</evidence>
<dbReference type="Pfam" id="PF26594">
    <property type="entry name" value="KH_NusA_2nd"/>
    <property type="match status" value="1"/>
</dbReference>
<dbReference type="NCBIfam" id="TIGR01954">
    <property type="entry name" value="nusA_Cterm_rpt"/>
    <property type="match status" value="1"/>
</dbReference>
<dbReference type="AlphaFoldDB" id="A0A0K8MAT3"/>
<dbReference type="FunFam" id="3.30.300.20:FF:000002">
    <property type="entry name" value="Transcription termination/antitermination protein NusA"/>
    <property type="match status" value="1"/>
</dbReference>
<dbReference type="CDD" id="cd02134">
    <property type="entry name" value="KH-II_NusA_rpt1"/>
    <property type="match status" value="1"/>
</dbReference>
<dbReference type="InterPro" id="IPR015946">
    <property type="entry name" value="KH_dom-like_a/b"/>
</dbReference>
<evidence type="ECO:0000256" key="1">
    <source>
        <dbReference type="ARBA" id="ARBA00022472"/>
    </source>
</evidence>
<keyword evidence="1 7" id="KW-0806">Transcription termination</keyword>
<reference evidence="9 10" key="1">
    <citation type="submission" date="2015-03" db="EMBL/GenBank/DDBJ databases">
        <title>Caedibacter varicaedens, whole genome shotgun sequence.</title>
        <authorList>
            <person name="Suzuki H."/>
            <person name="Dapper A.L."/>
            <person name="Gibson A.K."/>
            <person name="Jackson C."/>
            <person name="Lee H."/>
            <person name="Pejaver V.R."/>
            <person name="Doak T."/>
            <person name="Lynch M."/>
        </authorList>
    </citation>
    <scope>NUCLEOTIDE SEQUENCE [LARGE SCALE GENOMIC DNA]</scope>
</reference>
<keyword evidence="10" id="KW-1185">Reference proteome</keyword>
<dbReference type="EMBL" id="BBVC01000008">
    <property type="protein sequence ID" value="GAO97552.1"/>
    <property type="molecule type" value="Genomic_DNA"/>
</dbReference>
<dbReference type="NCBIfam" id="TIGR01953">
    <property type="entry name" value="NusA"/>
    <property type="match status" value="1"/>
</dbReference>
<dbReference type="InterPro" id="IPR013735">
    <property type="entry name" value="TF_NusA_N"/>
</dbReference>
<dbReference type="Gene3D" id="1.10.150.20">
    <property type="entry name" value="5' to 3' exonuclease, C-terminal subdomain"/>
    <property type="match status" value="2"/>
</dbReference>
<dbReference type="GO" id="GO:0006353">
    <property type="term" value="P:DNA-templated transcription termination"/>
    <property type="evidence" value="ECO:0007669"/>
    <property type="project" value="UniProtKB-UniRule"/>
</dbReference>
<protein>
    <recommendedName>
        <fullName evidence="7">Transcription termination/antitermination protein NusA</fullName>
    </recommendedName>
</protein>
<dbReference type="Pfam" id="PF13184">
    <property type="entry name" value="KH_NusA_1st"/>
    <property type="match status" value="1"/>
</dbReference>
<dbReference type="GO" id="GO:0005829">
    <property type="term" value="C:cytosol"/>
    <property type="evidence" value="ECO:0007669"/>
    <property type="project" value="TreeGrafter"/>
</dbReference>
<accession>A0A0K8MAT3</accession>
<comment type="caution">
    <text evidence="9">The sequence shown here is derived from an EMBL/GenBank/DDBJ whole genome shotgun (WGS) entry which is preliminary data.</text>
</comment>
<dbReference type="InterPro" id="IPR009019">
    <property type="entry name" value="KH_sf_prok-type"/>
</dbReference>
<dbReference type="SUPFAM" id="SSF50249">
    <property type="entry name" value="Nucleic acid-binding proteins"/>
    <property type="match status" value="1"/>
</dbReference>
<dbReference type="InterPro" id="IPR058582">
    <property type="entry name" value="KH_NusA_2nd"/>
</dbReference>
<dbReference type="PROSITE" id="PS50084">
    <property type="entry name" value="KH_TYPE_1"/>
    <property type="match status" value="1"/>
</dbReference>
<keyword evidence="5 7" id="KW-0805">Transcription regulation</keyword>
<dbReference type="InterPro" id="IPR010995">
    <property type="entry name" value="DNA_repair_Rad51/TF_NusA_a-hlx"/>
</dbReference>
<dbReference type="OrthoDB" id="9807233at2"/>
<dbReference type="PANTHER" id="PTHR22648">
    <property type="entry name" value="TRANSCRIPTION TERMINATION FACTOR NUSA"/>
    <property type="match status" value="1"/>
</dbReference>
<dbReference type="InterPro" id="IPR030842">
    <property type="entry name" value="TF_NusA_bacterial"/>
</dbReference>
<dbReference type="HAMAP" id="MF_00945_B">
    <property type="entry name" value="NusA_B"/>
    <property type="match status" value="1"/>
</dbReference>
<dbReference type="STRING" id="1629334.Cva_00188"/>
<dbReference type="InterPro" id="IPR010214">
    <property type="entry name" value="Tscrpt_termin_fac_NusA_C_rpt"/>
</dbReference>
<comment type="subcellular location">
    <subcellularLocation>
        <location evidence="7">Cytoplasm</location>
    </subcellularLocation>
</comment>
<dbReference type="InterPro" id="IPR025249">
    <property type="entry name" value="TF_NusA_KH_1st"/>
</dbReference>
<comment type="similarity">
    <text evidence="7">Belongs to the NusA family.</text>
</comment>
<keyword evidence="4 7" id="KW-0694">RNA-binding</keyword>
<evidence type="ECO:0000256" key="3">
    <source>
        <dbReference type="ARBA" id="ARBA00022814"/>
    </source>
</evidence>
<dbReference type="Pfam" id="PF08529">
    <property type="entry name" value="NusA_N"/>
    <property type="match status" value="1"/>
</dbReference>
<proteinExistence type="inferred from homology"/>
<dbReference type="PROSITE" id="PS50126">
    <property type="entry name" value="S1"/>
    <property type="match status" value="1"/>
</dbReference>
<evidence type="ECO:0000256" key="2">
    <source>
        <dbReference type="ARBA" id="ARBA00022490"/>
    </source>
</evidence>
<dbReference type="CDD" id="cd22529">
    <property type="entry name" value="KH-II_NusA_rpt2"/>
    <property type="match status" value="1"/>
</dbReference>
<dbReference type="SUPFAM" id="SSF47794">
    <property type="entry name" value="Rad51 N-terminal domain-like"/>
    <property type="match status" value="2"/>
</dbReference>
<dbReference type="InterPro" id="IPR036555">
    <property type="entry name" value="NusA_N_sf"/>
</dbReference>
<sequence length="503" mass="56569">MTITSGTIRMEILGVADMVAREKGIDREEVIEAMEVAIQKSSRARYGMERDIRATIDRKTGEISLYAYREVVEEVENDVTQISLKEATTRDPLLKIGEFLKEPLPPIDLGRVAAQTAKQVIFQRVRDAERQRQYNEYKNRIGDIINGQVKRVEFGNVIIELGQSEALLARDQLLPRETFRSGDRIRAYIMDVRQELRGPQVFLSRSDPGFMTKLFAQEVPEIYEGVIEIKAVARDPGSRAKIAVYSADKSLDPVGACVGMRGSRVQAVTSELQGEKVDIIPWSSNPAVFIVNALVPAEATKVVLDEDMHRVEVVVPDDQLSLAIGRRGQNVRLTSILTSWGIDVISESQESERRNAQVKNLSRLFVEALDVDDVLAHLLVTEGFITVEEVAYIDLKDLVAIEGFEEELANELKSRAQTYLEKKDVEFTKQFKELGVDKSLTKFPGLTPKMLVTLGENNIKNLNDLADLASDELRELFSHLTEAEANEMIMEARKNWFKGTSKP</sequence>
<dbReference type="Gene3D" id="2.40.50.140">
    <property type="entry name" value="Nucleic acid-binding proteins"/>
    <property type="match status" value="1"/>
</dbReference>
<name>A0A0K8MAT3_9PROT</name>
<keyword evidence="3 7" id="KW-0889">Transcription antitermination</keyword>
<dbReference type="InterPro" id="IPR012340">
    <property type="entry name" value="NA-bd_OB-fold"/>
</dbReference>
<dbReference type="GO" id="GO:0003723">
    <property type="term" value="F:RNA binding"/>
    <property type="evidence" value="ECO:0007669"/>
    <property type="project" value="UniProtKB-UniRule"/>
</dbReference>
<dbReference type="Proteomes" id="UP000036771">
    <property type="component" value="Unassembled WGS sequence"/>
</dbReference>
<dbReference type="Gene3D" id="3.30.1480.10">
    <property type="entry name" value="NusA, N-terminal domain"/>
    <property type="match status" value="1"/>
</dbReference>
<dbReference type="Gene3D" id="3.30.300.20">
    <property type="match status" value="2"/>
</dbReference>
<evidence type="ECO:0000256" key="5">
    <source>
        <dbReference type="ARBA" id="ARBA00023015"/>
    </source>
</evidence>
<dbReference type="GO" id="GO:0031564">
    <property type="term" value="P:transcription antitermination"/>
    <property type="evidence" value="ECO:0007669"/>
    <property type="project" value="UniProtKB-UniRule"/>
</dbReference>